<keyword evidence="3" id="KW-1185">Reference proteome</keyword>
<gene>
    <name evidence="2" type="ORF">GKO32_24760</name>
</gene>
<proteinExistence type="predicted"/>
<sequence>MRYEDLPQGLVWTTSSYSDAKGDCVEVALCEGHVLVRDSKNRAGGALRMSQPGFAALVQSAKDLPNREAAG</sequence>
<reference evidence="2 3" key="1">
    <citation type="submission" date="2019-11" db="EMBL/GenBank/DDBJ databases">
        <title>Draft genome of Amycolatopsis RM579.</title>
        <authorList>
            <person name="Duangmal K."/>
            <person name="Mingma R."/>
        </authorList>
    </citation>
    <scope>NUCLEOTIDE SEQUENCE [LARGE SCALE GENOMIC DNA]</scope>
    <source>
        <strain evidence="2 3">RM579</strain>
    </source>
</reference>
<dbReference type="Pfam" id="PF04149">
    <property type="entry name" value="DUF397"/>
    <property type="match status" value="1"/>
</dbReference>
<evidence type="ECO:0000259" key="1">
    <source>
        <dbReference type="Pfam" id="PF04149"/>
    </source>
</evidence>
<accession>A0A6N7YVS1</accession>
<evidence type="ECO:0000313" key="2">
    <source>
        <dbReference type="EMBL" id="MTD57165.1"/>
    </source>
</evidence>
<dbReference type="RefSeq" id="WP_154759305.1">
    <property type="nucleotide sequence ID" value="NZ_WMBA01000044.1"/>
</dbReference>
<protein>
    <submittedName>
        <fullName evidence="2">DUF397 domain-containing protein</fullName>
    </submittedName>
</protein>
<evidence type="ECO:0000313" key="3">
    <source>
        <dbReference type="Proteomes" id="UP000440096"/>
    </source>
</evidence>
<dbReference type="InterPro" id="IPR007278">
    <property type="entry name" value="DUF397"/>
</dbReference>
<comment type="caution">
    <text evidence="2">The sequence shown here is derived from an EMBL/GenBank/DDBJ whole genome shotgun (WGS) entry which is preliminary data.</text>
</comment>
<name>A0A6N7YVS1_9PSEU</name>
<dbReference type="EMBL" id="WMBA01000044">
    <property type="protein sequence ID" value="MTD57165.1"/>
    <property type="molecule type" value="Genomic_DNA"/>
</dbReference>
<feature type="domain" description="DUF397" evidence="1">
    <location>
        <begin position="10"/>
        <end position="62"/>
    </location>
</feature>
<dbReference type="Proteomes" id="UP000440096">
    <property type="component" value="Unassembled WGS sequence"/>
</dbReference>
<dbReference type="AlphaFoldDB" id="A0A6N7YVS1"/>
<organism evidence="2 3">
    <name type="scientific">Amycolatopsis pithecellobii</name>
    <dbReference type="NCBI Taxonomy" id="664692"/>
    <lineage>
        <taxon>Bacteria</taxon>
        <taxon>Bacillati</taxon>
        <taxon>Actinomycetota</taxon>
        <taxon>Actinomycetes</taxon>
        <taxon>Pseudonocardiales</taxon>
        <taxon>Pseudonocardiaceae</taxon>
        <taxon>Amycolatopsis</taxon>
    </lineage>
</organism>
<dbReference type="OrthoDB" id="3430276at2"/>